<dbReference type="Proteomes" id="UP000649179">
    <property type="component" value="Unassembled WGS sequence"/>
</dbReference>
<reference evidence="3" key="1">
    <citation type="journal article" date="2014" name="Int. J. Syst. Evol. Microbiol.">
        <title>Complete genome sequence of Corynebacterium casei LMG S-19264T (=DSM 44701T), isolated from a smear-ripened cheese.</title>
        <authorList>
            <consortium name="US DOE Joint Genome Institute (JGI-PGF)"/>
            <person name="Walter F."/>
            <person name="Albersmeier A."/>
            <person name="Kalinowski J."/>
            <person name="Ruckert C."/>
        </authorList>
    </citation>
    <scope>NUCLEOTIDE SEQUENCE</scope>
    <source>
        <strain evidence="3">CGMCC 1.16067</strain>
    </source>
</reference>
<dbReference type="SUPFAM" id="SSF55874">
    <property type="entry name" value="ATPase domain of HSP90 chaperone/DNA topoisomerase II/histidine kinase"/>
    <property type="match status" value="1"/>
</dbReference>
<comment type="caution">
    <text evidence="3">The sequence shown here is derived from an EMBL/GenBank/DDBJ whole genome shotgun (WGS) entry which is preliminary data.</text>
</comment>
<name>A0A917F694_9ACTN</name>
<dbReference type="AlphaFoldDB" id="A0A917F694"/>
<evidence type="ECO:0000313" key="3">
    <source>
        <dbReference type="EMBL" id="GGF47856.1"/>
    </source>
</evidence>
<dbReference type="GO" id="GO:0004674">
    <property type="term" value="F:protein serine/threonine kinase activity"/>
    <property type="evidence" value="ECO:0007669"/>
    <property type="project" value="UniProtKB-KW"/>
</dbReference>
<dbReference type="InterPro" id="IPR036890">
    <property type="entry name" value="HATPase_C_sf"/>
</dbReference>
<feature type="domain" description="Histidine kinase/HSP90-like ATPase" evidence="2">
    <location>
        <begin position="21"/>
        <end position="132"/>
    </location>
</feature>
<reference evidence="3" key="2">
    <citation type="submission" date="2020-09" db="EMBL/GenBank/DDBJ databases">
        <authorList>
            <person name="Sun Q."/>
            <person name="Zhou Y."/>
        </authorList>
    </citation>
    <scope>NUCLEOTIDE SEQUENCE</scope>
    <source>
        <strain evidence="3">CGMCC 1.16067</strain>
    </source>
</reference>
<dbReference type="Gene3D" id="3.30.565.10">
    <property type="entry name" value="Histidine kinase-like ATPase, C-terminal domain"/>
    <property type="match status" value="1"/>
</dbReference>
<keyword evidence="1" id="KW-0808">Transferase</keyword>
<organism evidence="3 4">
    <name type="scientific">Marmoricola endophyticus</name>
    <dbReference type="NCBI Taxonomy" id="2040280"/>
    <lineage>
        <taxon>Bacteria</taxon>
        <taxon>Bacillati</taxon>
        <taxon>Actinomycetota</taxon>
        <taxon>Actinomycetes</taxon>
        <taxon>Propionibacteriales</taxon>
        <taxon>Nocardioidaceae</taxon>
        <taxon>Marmoricola</taxon>
    </lineage>
</organism>
<dbReference type="InterPro" id="IPR050267">
    <property type="entry name" value="Anti-sigma-factor_SerPK"/>
</dbReference>
<keyword evidence="1" id="KW-0418">Kinase</keyword>
<dbReference type="PANTHER" id="PTHR35526">
    <property type="entry name" value="ANTI-SIGMA-F FACTOR RSBW-RELATED"/>
    <property type="match status" value="1"/>
</dbReference>
<dbReference type="PANTHER" id="PTHR35526:SF3">
    <property type="entry name" value="ANTI-SIGMA-F FACTOR RSBW"/>
    <property type="match status" value="1"/>
</dbReference>
<sequence>MATTVPRGQPSAEPSIALTLPFTPRSASVAREHLEEFLHALGLSEDFVDDSRLVISELVGNAVRHARPLGDGTMRIGFEWLGEGADGAAVDLFVTDGGSVTVPHHVVNESADAFGRGLTLVEALAARWWYESDEQPEPYGTVHAVIAPGQVARTA</sequence>
<accession>A0A917F694</accession>
<proteinExistence type="predicted"/>
<dbReference type="EMBL" id="BMKQ01000001">
    <property type="protein sequence ID" value="GGF47856.1"/>
    <property type="molecule type" value="Genomic_DNA"/>
</dbReference>
<evidence type="ECO:0000259" key="2">
    <source>
        <dbReference type="Pfam" id="PF13581"/>
    </source>
</evidence>
<evidence type="ECO:0000256" key="1">
    <source>
        <dbReference type="ARBA" id="ARBA00022527"/>
    </source>
</evidence>
<evidence type="ECO:0000313" key="4">
    <source>
        <dbReference type="Proteomes" id="UP000649179"/>
    </source>
</evidence>
<keyword evidence="4" id="KW-1185">Reference proteome</keyword>
<dbReference type="InterPro" id="IPR003594">
    <property type="entry name" value="HATPase_dom"/>
</dbReference>
<gene>
    <name evidence="3" type="ORF">GCM10011519_22360</name>
</gene>
<dbReference type="RefSeq" id="WP_188779838.1">
    <property type="nucleotide sequence ID" value="NZ_BMKQ01000001.1"/>
</dbReference>
<protein>
    <recommendedName>
        <fullName evidence="2">Histidine kinase/HSP90-like ATPase domain-containing protein</fullName>
    </recommendedName>
</protein>
<keyword evidence="1" id="KW-0723">Serine/threonine-protein kinase</keyword>
<dbReference type="CDD" id="cd16936">
    <property type="entry name" value="HATPase_RsbW-like"/>
    <property type="match status" value="1"/>
</dbReference>
<dbReference type="Pfam" id="PF13581">
    <property type="entry name" value="HATPase_c_2"/>
    <property type="match status" value="1"/>
</dbReference>